<dbReference type="PANTHER" id="PTHR38613">
    <property type="entry name" value="PROTEIN CBG03211-RELATED"/>
    <property type="match status" value="1"/>
</dbReference>
<keyword evidence="2" id="KW-1185">Reference proteome</keyword>
<name>A0A0N5AKR9_9BILA</name>
<dbReference type="AlphaFoldDB" id="A0A0N5AKR9"/>
<evidence type="ECO:0000256" key="1">
    <source>
        <dbReference type="SAM" id="SignalP"/>
    </source>
</evidence>
<dbReference type="PANTHER" id="PTHR38613:SF3">
    <property type="entry name" value="C6 DOMAIN-CONTAINING PROTEIN"/>
    <property type="match status" value="1"/>
</dbReference>
<dbReference type="Proteomes" id="UP000046393">
    <property type="component" value="Unplaced"/>
</dbReference>
<accession>A0A0N5AKR9</accession>
<organism evidence="2 3">
    <name type="scientific">Syphacia muris</name>
    <dbReference type="NCBI Taxonomy" id="451379"/>
    <lineage>
        <taxon>Eukaryota</taxon>
        <taxon>Metazoa</taxon>
        <taxon>Ecdysozoa</taxon>
        <taxon>Nematoda</taxon>
        <taxon>Chromadorea</taxon>
        <taxon>Rhabditida</taxon>
        <taxon>Spirurina</taxon>
        <taxon>Oxyuridomorpha</taxon>
        <taxon>Oxyuroidea</taxon>
        <taxon>Oxyuridae</taxon>
        <taxon>Syphacia</taxon>
    </lineage>
</organism>
<protein>
    <submittedName>
        <fullName evidence="3">Uncharacterized protein</fullName>
    </submittedName>
</protein>
<dbReference type="WBParaSite" id="SMUV_0000509901-mRNA-1">
    <property type="protein sequence ID" value="SMUV_0000509901-mRNA-1"/>
    <property type="gene ID" value="SMUV_0000509901"/>
</dbReference>
<proteinExistence type="predicted"/>
<feature type="signal peptide" evidence="1">
    <location>
        <begin position="1"/>
        <end position="24"/>
    </location>
</feature>
<evidence type="ECO:0000313" key="2">
    <source>
        <dbReference type="Proteomes" id="UP000046393"/>
    </source>
</evidence>
<evidence type="ECO:0000313" key="3">
    <source>
        <dbReference type="WBParaSite" id="SMUV_0000509901-mRNA-1"/>
    </source>
</evidence>
<sequence>MGINLSLLALVIVLGYFGGKPAEADVIAKECVQNSSLSYCKHLAKRFSTPNNPFKEDSTFDSDFKKRFEYDDEEEGEVSFINDYSDTSAGNKSPKEDHNVITTKESANRYDFIESMPSVQLPTAQTNPFYKMFPNLQSKTDPRFCLQNQYNFQSTCKPSKKLRYDLRLFCQDYADICGVPNINLYPSRYIPPDDGRPVGYGQKQKDGHISFGNSFSLGLGVLPGFEIVNSQGVDIANLPYLENTKGIIVNTGQDVGILGQRIGKGPARTMSTLQRGFPIYNAQEATKDDKKEQMKALRALGIPPQVGKALSPTKSNRGKKRIGYEPGFGAVNRHTFLATGKTDDDSVIVPGMGEIELVKGIGLGIG</sequence>
<keyword evidence="1" id="KW-0732">Signal</keyword>
<reference evidence="3" key="1">
    <citation type="submission" date="2017-02" db="UniProtKB">
        <authorList>
            <consortium name="WormBaseParasite"/>
        </authorList>
    </citation>
    <scope>IDENTIFICATION</scope>
</reference>
<feature type="chain" id="PRO_5005893173" evidence="1">
    <location>
        <begin position="25"/>
        <end position="366"/>
    </location>
</feature>